<dbReference type="SUPFAM" id="SSF53098">
    <property type="entry name" value="Ribonuclease H-like"/>
    <property type="match status" value="1"/>
</dbReference>
<dbReference type="EMBL" id="GEDC01004449">
    <property type="protein sequence ID" value="JAS32849.1"/>
    <property type="molecule type" value="Transcribed_RNA"/>
</dbReference>
<evidence type="ECO:0000256" key="12">
    <source>
        <dbReference type="ARBA" id="ARBA00061005"/>
    </source>
</evidence>
<evidence type="ECO:0000256" key="2">
    <source>
        <dbReference type="ARBA" id="ARBA00001946"/>
    </source>
</evidence>
<evidence type="ECO:0000256" key="6">
    <source>
        <dbReference type="ARBA" id="ARBA00022723"/>
    </source>
</evidence>
<dbReference type="GO" id="GO:0031966">
    <property type="term" value="C:mitochondrial membrane"/>
    <property type="evidence" value="ECO:0007669"/>
    <property type="project" value="UniProtKB-SubCell"/>
</dbReference>
<dbReference type="GO" id="GO:0046872">
    <property type="term" value="F:metal ion binding"/>
    <property type="evidence" value="ECO:0007669"/>
    <property type="project" value="UniProtKB-KW"/>
</dbReference>
<sequence>MSMNGNIKKIIYCLTSITISYIIIKNIKIRKYLETVYKYLHPDVTKIVCSESEGKYVVNLLNRKCKKIKVLGLDCEWVQEKGHRNPVALLQLATTDGYCSIFQLCHIRNIPTELFELLKNESIFKVGVGIHNDATNLMLDYGLKCEGFLDLRHLAQQGGNTPSGLSGLARAHLGVELDKNWRIRCSNWELEKLSPDQISYAAQDARVAVDIFHKLNKQELERKFGRFKCLFWSDQTYWDESKRLWTTYINKSFKSKSSSSSNLKNKPKQLNLKQKREYHTLGRPYYDNIYLLAPDNQVLSTISEAKSEWYLQKGLADIVCEEPKKLKLRFEPAGREGIADGYYTHAKKNICVVCGSEKSIRRKIVVPQEYRKHFPVHLKEHNSHDVLLLCMNCHMRSNMKDQCLRNRLAEMCNAPLKEKDEADCQNYHKVKKAIKALYFHADSLPEKRIHELNKVICDNLDIEDGIIEKEMLEELLKMKIVNEKCSSHGKKVVEHFFSKEEELEKLWRQNFVDTMSPEHLPELWSIDYKRS</sequence>
<keyword evidence="11" id="KW-0472">Membrane</keyword>
<comment type="subcellular location">
    <subcellularLocation>
        <location evidence="3">Mitochondrion membrane</location>
    </subcellularLocation>
</comment>
<evidence type="ECO:0000256" key="10">
    <source>
        <dbReference type="ARBA" id="ARBA00023128"/>
    </source>
</evidence>
<dbReference type="Pfam" id="PF01612">
    <property type="entry name" value="DNA_pol_A_exo1"/>
    <property type="match status" value="1"/>
</dbReference>
<comment type="similarity">
    <text evidence="12">Belongs to the EXD2 family.</text>
</comment>
<dbReference type="InterPro" id="IPR002562">
    <property type="entry name" value="3'-5'_exonuclease_dom"/>
</dbReference>
<dbReference type="GO" id="GO:0005634">
    <property type="term" value="C:nucleus"/>
    <property type="evidence" value="ECO:0007669"/>
    <property type="project" value="TreeGrafter"/>
</dbReference>
<evidence type="ECO:0000256" key="3">
    <source>
        <dbReference type="ARBA" id="ARBA00004325"/>
    </source>
</evidence>
<evidence type="ECO:0000256" key="11">
    <source>
        <dbReference type="ARBA" id="ARBA00023136"/>
    </source>
</evidence>
<dbReference type="Gene3D" id="3.30.420.10">
    <property type="entry name" value="Ribonuclease H-like superfamily/Ribonuclease H"/>
    <property type="match status" value="1"/>
</dbReference>
<accession>A0A1B6E4P1</accession>
<keyword evidence="8" id="KW-0269">Exonuclease</keyword>
<dbReference type="SMART" id="SM00474">
    <property type="entry name" value="35EXOc"/>
    <property type="match status" value="1"/>
</dbReference>
<dbReference type="PANTHER" id="PTHR13620:SF104">
    <property type="entry name" value="EXONUCLEASE 3'-5' DOMAIN-CONTAINING PROTEIN 2"/>
    <property type="match status" value="1"/>
</dbReference>
<evidence type="ECO:0000256" key="1">
    <source>
        <dbReference type="ARBA" id="ARBA00001936"/>
    </source>
</evidence>
<dbReference type="AlphaFoldDB" id="A0A1B6E4P1"/>
<feature type="domain" description="3'-5' exonuclease" evidence="14">
    <location>
        <begin position="45"/>
        <end position="220"/>
    </location>
</feature>
<evidence type="ECO:0000313" key="16">
    <source>
        <dbReference type="EMBL" id="JAS32849.1"/>
    </source>
</evidence>
<keyword evidence="4" id="KW-0812">Transmembrane</keyword>
<organism evidence="16">
    <name type="scientific">Clastoptera arizonana</name>
    <name type="common">Arizona spittle bug</name>
    <dbReference type="NCBI Taxonomy" id="38151"/>
    <lineage>
        <taxon>Eukaryota</taxon>
        <taxon>Metazoa</taxon>
        <taxon>Ecdysozoa</taxon>
        <taxon>Arthropoda</taxon>
        <taxon>Hexapoda</taxon>
        <taxon>Insecta</taxon>
        <taxon>Pterygota</taxon>
        <taxon>Neoptera</taxon>
        <taxon>Paraneoptera</taxon>
        <taxon>Hemiptera</taxon>
        <taxon>Auchenorrhyncha</taxon>
        <taxon>Cercopoidea</taxon>
        <taxon>Clastopteridae</taxon>
        <taxon>Clastoptera</taxon>
    </lineage>
</organism>
<keyword evidence="10" id="KW-0496">Mitochondrion</keyword>
<dbReference type="PANTHER" id="PTHR13620">
    <property type="entry name" value="3-5 EXONUCLEASE"/>
    <property type="match status" value="1"/>
</dbReference>
<evidence type="ECO:0000259" key="14">
    <source>
        <dbReference type="SMART" id="SM00474"/>
    </source>
</evidence>
<evidence type="ECO:0000313" key="15">
    <source>
        <dbReference type="EMBL" id="JAS18259.1"/>
    </source>
</evidence>
<keyword evidence="5" id="KW-0540">Nuclease</keyword>
<dbReference type="GO" id="GO:0000175">
    <property type="term" value="F:3'-5'-RNA exonuclease activity"/>
    <property type="evidence" value="ECO:0007669"/>
    <property type="project" value="UniProtKB-ARBA"/>
</dbReference>
<proteinExistence type="inferred from homology"/>
<keyword evidence="9" id="KW-1133">Transmembrane helix</keyword>
<gene>
    <name evidence="16" type="ORF">g.34487</name>
    <name evidence="15" type="ORF">g.34493</name>
</gene>
<dbReference type="GO" id="GO:0003676">
    <property type="term" value="F:nucleic acid binding"/>
    <property type="evidence" value="ECO:0007669"/>
    <property type="project" value="InterPro"/>
</dbReference>
<protein>
    <recommendedName>
        <fullName evidence="13">Exonuclease 3'-5' domain-containing protein 2</fullName>
    </recommendedName>
</protein>
<dbReference type="FunFam" id="3.30.420.10:FF:000041">
    <property type="entry name" value="Exonuclease 3'-5' domain containing 2"/>
    <property type="match status" value="1"/>
</dbReference>
<dbReference type="EMBL" id="GEDC01019039">
    <property type="protein sequence ID" value="JAS18259.1"/>
    <property type="molecule type" value="Transcribed_RNA"/>
</dbReference>
<dbReference type="CDD" id="cd06141">
    <property type="entry name" value="WRN_exo"/>
    <property type="match status" value="1"/>
</dbReference>
<dbReference type="InterPro" id="IPR051132">
    <property type="entry name" value="3-5_Exonuclease_domain"/>
</dbReference>
<evidence type="ECO:0000256" key="7">
    <source>
        <dbReference type="ARBA" id="ARBA00022801"/>
    </source>
</evidence>
<dbReference type="InterPro" id="IPR012337">
    <property type="entry name" value="RNaseH-like_sf"/>
</dbReference>
<reference evidence="16" key="1">
    <citation type="submission" date="2015-12" db="EMBL/GenBank/DDBJ databases">
        <title>De novo transcriptome assembly of four potential Pierce s Disease insect vectors from Arizona vineyards.</title>
        <authorList>
            <person name="Tassone E.E."/>
        </authorList>
    </citation>
    <scope>NUCLEOTIDE SEQUENCE</scope>
</reference>
<comment type="cofactor">
    <cofactor evidence="1">
        <name>Mn(2+)</name>
        <dbReference type="ChEBI" id="CHEBI:29035"/>
    </cofactor>
</comment>
<evidence type="ECO:0000256" key="9">
    <source>
        <dbReference type="ARBA" id="ARBA00022989"/>
    </source>
</evidence>
<dbReference type="GO" id="GO:0006310">
    <property type="term" value="P:DNA recombination"/>
    <property type="evidence" value="ECO:0007669"/>
    <property type="project" value="UniProtKB-ARBA"/>
</dbReference>
<keyword evidence="6" id="KW-0479">Metal-binding</keyword>
<keyword evidence="7" id="KW-0378">Hydrolase</keyword>
<comment type="cofactor">
    <cofactor evidence="2">
        <name>Mg(2+)</name>
        <dbReference type="ChEBI" id="CHEBI:18420"/>
    </cofactor>
</comment>
<dbReference type="InterPro" id="IPR036397">
    <property type="entry name" value="RNaseH_sf"/>
</dbReference>
<evidence type="ECO:0000256" key="13">
    <source>
        <dbReference type="ARBA" id="ARBA00069878"/>
    </source>
</evidence>
<evidence type="ECO:0000256" key="8">
    <source>
        <dbReference type="ARBA" id="ARBA00022839"/>
    </source>
</evidence>
<evidence type="ECO:0000256" key="5">
    <source>
        <dbReference type="ARBA" id="ARBA00022722"/>
    </source>
</evidence>
<name>A0A1B6E4P1_9HEMI</name>
<evidence type="ECO:0000256" key="4">
    <source>
        <dbReference type="ARBA" id="ARBA00022692"/>
    </source>
</evidence>